<comment type="caution">
    <text evidence="3">The sequence shown here is derived from an EMBL/GenBank/DDBJ whole genome shotgun (WGS) entry which is preliminary data.</text>
</comment>
<feature type="compositionally biased region" description="Polar residues" evidence="1">
    <location>
        <begin position="1"/>
        <end position="10"/>
    </location>
</feature>
<organism evidence="3 4">
    <name type="scientific">Myceligenerans crystallogenes</name>
    <dbReference type="NCBI Taxonomy" id="316335"/>
    <lineage>
        <taxon>Bacteria</taxon>
        <taxon>Bacillati</taxon>
        <taxon>Actinomycetota</taxon>
        <taxon>Actinomycetes</taxon>
        <taxon>Micrococcales</taxon>
        <taxon>Promicromonosporaceae</taxon>
        <taxon>Myceligenerans</taxon>
    </lineage>
</organism>
<dbReference type="EMBL" id="BAAANL010000005">
    <property type="protein sequence ID" value="GAA1866725.1"/>
    <property type="molecule type" value="Genomic_DNA"/>
</dbReference>
<evidence type="ECO:0000256" key="2">
    <source>
        <dbReference type="SAM" id="Phobius"/>
    </source>
</evidence>
<feature type="compositionally biased region" description="Basic and acidic residues" evidence="1">
    <location>
        <begin position="50"/>
        <end position="70"/>
    </location>
</feature>
<feature type="region of interest" description="Disordered" evidence="1">
    <location>
        <begin position="1"/>
        <end position="73"/>
    </location>
</feature>
<dbReference type="RefSeq" id="WP_344103532.1">
    <property type="nucleotide sequence ID" value="NZ_BAAANL010000005.1"/>
</dbReference>
<keyword evidence="2" id="KW-1133">Transmembrane helix</keyword>
<dbReference type="Pfam" id="PF11241">
    <property type="entry name" value="DUF3043"/>
    <property type="match status" value="1"/>
</dbReference>
<keyword evidence="2" id="KW-0472">Membrane</keyword>
<keyword evidence="2" id="KW-0812">Transmembrane</keyword>
<reference evidence="3 4" key="1">
    <citation type="journal article" date="2019" name="Int. J. Syst. Evol. Microbiol.">
        <title>The Global Catalogue of Microorganisms (GCM) 10K type strain sequencing project: providing services to taxonomists for standard genome sequencing and annotation.</title>
        <authorList>
            <consortium name="The Broad Institute Genomics Platform"/>
            <consortium name="The Broad Institute Genome Sequencing Center for Infectious Disease"/>
            <person name="Wu L."/>
            <person name="Ma J."/>
        </authorList>
    </citation>
    <scope>NUCLEOTIDE SEQUENCE [LARGE SCALE GENOMIC DNA]</scope>
    <source>
        <strain evidence="3 4">JCM 14326</strain>
    </source>
</reference>
<proteinExistence type="predicted"/>
<sequence>MFSRSKTSDPAVTPVGETPSDVTDQPSGKGRPTPKRKEVEAARKRPLVPNDRKAAREASREQERKARDLTRAAMDNPADAKLAKYLPPRDQGAVKAYARDHVDARWNLGEFFLPIAVVMLLGSFFATQIAELTIVLFIGMYGFLGIAIIDAVILWRGLKKRLQAKFGDVPPGTMMYSVTRAFQIRRSRLPRPTHKKHGVYPS</sequence>
<dbReference type="InterPro" id="IPR021403">
    <property type="entry name" value="DUF3043"/>
</dbReference>
<name>A0ABN2NJQ7_9MICO</name>
<evidence type="ECO:0000313" key="3">
    <source>
        <dbReference type="EMBL" id="GAA1866725.1"/>
    </source>
</evidence>
<dbReference type="Proteomes" id="UP001501094">
    <property type="component" value="Unassembled WGS sequence"/>
</dbReference>
<protein>
    <submittedName>
        <fullName evidence="3">DUF3043 domain-containing protein</fullName>
    </submittedName>
</protein>
<evidence type="ECO:0000313" key="4">
    <source>
        <dbReference type="Proteomes" id="UP001501094"/>
    </source>
</evidence>
<keyword evidence="4" id="KW-1185">Reference proteome</keyword>
<feature type="transmembrane region" description="Helical" evidence="2">
    <location>
        <begin position="108"/>
        <end position="126"/>
    </location>
</feature>
<gene>
    <name evidence="3" type="ORF">GCM10009751_26120</name>
</gene>
<feature type="transmembrane region" description="Helical" evidence="2">
    <location>
        <begin position="132"/>
        <end position="155"/>
    </location>
</feature>
<evidence type="ECO:0000256" key="1">
    <source>
        <dbReference type="SAM" id="MobiDB-lite"/>
    </source>
</evidence>
<accession>A0ABN2NJQ7</accession>